<dbReference type="GO" id="GO:0003677">
    <property type="term" value="F:DNA binding"/>
    <property type="evidence" value="ECO:0007669"/>
    <property type="project" value="InterPro"/>
</dbReference>
<feature type="domain" description="RNA polymerase sigma factor 70 region 4 type 2" evidence="6">
    <location>
        <begin position="118"/>
        <end position="168"/>
    </location>
</feature>
<dbReference type="SUPFAM" id="SSF88659">
    <property type="entry name" value="Sigma3 and sigma4 domains of RNA polymerase sigma factors"/>
    <property type="match status" value="1"/>
</dbReference>
<accession>A0A1N7PNM5</accession>
<dbReference type="OrthoDB" id="1097528at2"/>
<dbReference type="AlphaFoldDB" id="A0A1N7PNM5"/>
<evidence type="ECO:0000313" key="8">
    <source>
        <dbReference type="Proteomes" id="UP000186026"/>
    </source>
</evidence>
<dbReference type="InterPro" id="IPR013324">
    <property type="entry name" value="RNA_pol_sigma_r3/r4-like"/>
</dbReference>
<dbReference type="Proteomes" id="UP000186026">
    <property type="component" value="Unassembled WGS sequence"/>
</dbReference>
<evidence type="ECO:0000256" key="2">
    <source>
        <dbReference type="ARBA" id="ARBA00023015"/>
    </source>
</evidence>
<feature type="domain" description="RNA polymerase sigma-70 region 2" evidence="5">
    <location>
        <begin position="25"/>
        <end position="86"/>
    </location>
</feature>
<proteinExistence type="inferred from homology"/>
<sequence>MSHFQSDSQLLEKIQSGDAKAFTELFDQYWDLLFHAAYGRLKSADLAKDVVQEVFLDFWNRKETIKIKFRLDVYLLTAVKYQIFKMIDQLNLEVGIEEYHGIQLLPHEEVLPLEELYQKLEVALDELPEMAAHIFRMNKLQGMSASEVAQTLDINVQSVHNSIHKSMKVLRNSLKYTSGILLFFS</sequence>
<name>A0A1N7PNM5_9BACT</name>
<evidence type="ECO:0000259" key="5">
    <source>
        <dbReference type="Pfam" id="PF04542"/>
    </source>
</evidence>
<evidence type="ECO:0000256" key="3">
    <source>
        <dbReference type="ARBA" id="ARBA00023082"/>
    </source>
</evidence>
<dbReference type="InterPro" id="IPR039425">
    <property type="entry name" value="RNA_pol_sigma-70-like"/>
</dbReference>
<dbReference type="InterPro" id="IPR036388">
    <property type="entry name" value="WH-like_DNA-bd_sf"/>
</dbReference>
<keyword evidence="2" id="KW-0805">Transcription regulation</keyword>
<dbReference type="RefSeq" id="WP_076502788.1">
    <property type="nucleotide sequence ID" value="NZ_FTOP01000018.1"/>
</dbReference>
<evidence type="ECO:0000259" key="6">
    <source>
        <dbReference type="Pfam" id="PF08281"/>
    </source>
</evidence>
<dbReference type="PANTHER" id="PTHR43133">
    <property type="entry name" value="RNA POLYMERASE ECF-TYPE SIGMA FACTO"/>
    <property type="match status" value="1"/>
</dbReference>
<reference evidence="8" key="1">
    <citation type="submission" date="2017-01" db="EMBL/GenBank/DDBJ databases">
        <authorList>
            <person name="Varghese N."/>
            <person name="Submissions S."/>
        </authorList>
    </citation>
    <scope>NUCLEOTIDE SEQUENCE [LARGE SCALE GENOMIC DNA]</scope>
    <source>
        <strain evidence="8">DSM 46698</strain>
    </source>
</reference>
<dbReference type="GO" id="GO:0016987">
    <property type="term" value="F:sigma factor activity"/>
    <property type="evidence" value="ECO:0007669"/>
    <property type="project" value="UniProtKB-KW"/>
</dbReference>
<dbReference type="GO" id="GO:0006352">
    <property type="term" value="P:DNA-templated transcription initiation"/>
    <property type="evidence" value="ECO:0007669"/>
    <property type="project" value="InterPro"/>
</dbReference>
<dbReference type="STRING" id="529505.SAMN05421761_11851"/>
<dbReference type="EMBL" id="FTOP01000018">
    <property type="protein sequence ID" value="SIT12191.1"/>
    <property type="molecule type" value="Genomic_DNA"/>
</dbReference>
<evidence type="ECO:0000256" key="4">
    <source>
        <dbReference type="ARBA" id="ARBA00023163"/>
    </source>
</evidence>
<dbReference type="InterPro" id="IPR014284">
    <property type="entry name" value="RNA_pol_sigma-70_dom"/>
</dbReference>
<dbReference type="Pfam" id="PF08281">
    <property type="entry name" value="Sigma70_r4_2"/>
    <property type="match status" value="1"/>
</dbReference>
<keyword evidence="3" id="KW-0731">Sigma factor</keyword>
<dbReference type="InterPro" id="IPR007627">
    <property type="entry name" value="RNA_pol_sigma70_r2"/>
</dbReference>
<evidence type="ECO:0000256" key="1">
    <source>
        <dbReference type="ARBA" id="ARBA00010641"/>
    </source>
</evidence>
<dbReference type="SUPFAM" id="SSF88946">
    <property type="entry name" value="Sigma2 domain of RNA polymerase sigma factors"/>
    <property type="match status" value="1"/>
</dbReference>
<comment type="similarity">
    <text evidence="1">Belongs to the sigma-70 factor family. ECF subfamily.</text>
</comment>
<evidence type="ECO:0000313" key="7">
    <source>
        <dbReference type="EMBL" id="SIT12191.1"/>
    </source>
</evidence>
<dbReference type="PANTHER" id="PTHR43133:SF46">
    <property type="entry name" value="RNA POLYMERASE SIGMA-70 FACTOR ECF SUBFAMILY"/>
    <property type="match status" value="1"/>
</dbReference>
<dbReference type="Gene3D" id="1.10.10.10">
    <property type="entry name" value="Winged helix-like DNA-binding domain superfamily/Winged helix DNA-binding domain"/>
    <property type="match status" value="1"/>
</dbReference>
<dbReference type="InterPro" id="IPR013325">
    <property type="entry name" value="RNA_pol_sigma_r2"/>
</dbReference>
<dbReference type="InterPro" id="IPR013249">
    <property type="entry name" value="RNA_pol_sigma70_r4_t2"/>
</dbReference>
<dbReference type="Gene3D" id="1.10.1740.10">
    <property type="match status" value="1"/>
</dbReference>
<gene>
    <name evidence="7" type="ORF">SAMN05421761_11851</name>
</gene>
<organism evidence="7 8">
    <name type="scientific">Belliella pelovolcani</name>
    <dbReference type="NCBI Taxonomy" id="529505"/>
    <lineage>
        <taxon>Bacteria</taxon>
        <taxon>Pseudomonadati</taxon>
        <taxon>Bacteroidota</taxon>
        <taxon>Cytophagia</taxon>
        <taxon>Cytophagales</taxon>
        <taxon>Cyclobacteriaceae</taxon>
        <taxon>Belliella</taxon>
    </lineage>
</organism>
<protein>
    <submittedName>
        <fullName evidence="7">RNA polymerase sigma-70 factor, ECF subfamily</fullName>
    </submittedName>
</protein>
<keyword evidence="8" id="KW-1185">Reference proteome</keyword>
<keyword evidence="4" id="KW-0804">Transcription</keyword>
<dbReference type="NCBIfam" id="TIGR02937">
    <property type="entry name" value="sigma70-ECF"/>
    <property type="match status" value="1"/>
</dbReference>
<dbReference type="Pfam" id="PF04542">
    <property type="entry name" value="Sigma70_r2"/>
    <property type="match status" value="1"/>
</dbReference>